<reference evidence="8 9" key="1">
    <citation type="journal article" date="2011" name="Stand. Genomic Sci.">
        <title>Complete genome sequence of Thermomonospora curvata type strain (B9).</title>
        <authorList>
            <person name="Chertkov O."/>
            <person name="Sikorski J."/>
            <person name="Nolan M."/>
            <person name="Lapidus A."/>
            <person name="Lucas S."/>
            <person name="Del Rio T.G."/>
            <person name="Tice H."/>
            <person name="Cheng J.F."/>
            <person name="Goodwin L."/>
            <person name="Pitluck S."/>
            <person name="Liolios K."/>
            <person name="Ivanova N."/>
            <person name="Mavromatis K."/>
            <person name="Mikhailova N."/>
            <person name="Ovchinnikova G."/>
            <person name="Pati A."/>
            <person name="Chen A."/>
            <person name="Palaniappan K."/>
            <person name="Djao O.D."/>
            <person name="Land M."/>
            <person name="Hauser L."/>
            <person name="Chang Y.J."/>
            <person name="Jeffries C.D."/>
            <person name="Brettin T."/>
            <person name="Han C."/>
            <person name="Detter J.C."/>
            <person name="Rohde M."/>
            <person name="Goker M."/>
            <person name="Woyke T."/>
            <person name="Bristow J."/>
            <person name="Eisen J.A."/>
            <person name="Markowitz V."/>
            <person name="Hugenholtz P."/>
            <person name="Klenk H.P."/>
            <person name="Kyrpides N.C."/>
        </authorList>
    </citation>
    <scope>NUCLEOTIDE SEQUENCE [LARGE SCALE GENOMIC DNA]</scope>
    <source>
        <strain evidence="9">ATCC 19995 / DSM 43183 / JCM 3096 / KCTC 9072 / NBRC 15933 / NCIMB 10081 / Henssen B9</strain>
    </source>
</reference>
<dbReference type="Gene3D" id="3.40.50.2300">
    <property type="match status" value="1"/>
</dbReference>
<dbReference type="Proteomes" id="UP000001918">
    <property type="component" value="Chromosome"/>
</dbReference>
<feature type="domain" description="HTH luxR-type" evidence="6">
    <location>
        <begin position="151"/>
        <end position="216"/>
    </location>
</feature>
<dbReference type="SUPFAM" id="SSF46894">
    <property type="entry name" value="C-terminal effector domain of the bipartite response regulators"/>
    <property type="match status" value="1"/>
</dbReference>
<dbReference type="KEGG" id="tcu:Tcur_4551"/>
<dbReference type="GO" id="GO:0006355">
    <property type="term" value="P:regulation of DNA-templated transcription"/>
    <property type="evidence" value="ECO:0007669"/>
    <property type="project" value="InterPro"/>
</dbReference>
<keyword evidence="9" id="KW-1185">Reference proteome</keyword>
<proteinExistence type="predicted"/>
<evidence type="ECO:0000256" key="3">
    <source>
        <dbReference type="ARBA" id="ARBA00023125"/>
    </source>
</evidence>
<dbReference type="PROSITE" id="PS50043">
    <property type="entry name" value="HTH_LUXR_2"/>
    <property type="match status" value="1"/>
</dbReference>
<dbReference type="PROSITE" id="PS50110">
    <property type="entry name" value="RESPONSE_REGULATORY"/>
    <property type="match status" value="1"/>
</dbReference>
<evidence type="ECO:0000313" key="9">
    <source>
        <dbReference type="Proteomes" id="UP000001918"/>
    </source>
</evidence>
<dbReference type="AlphaFoldDB" id="D1A593"/>
<dbReference type="InterPro" id="IPR011006">
    <property type="entry name" value="CheY-like_superfamily"/>
</dbReference>
<dbReference type="STRING" id="471852.Tcur_4551"/>
<dbReference type="GO" id="GO:0000160">
    <property type="term" value="P:phosphorelay signal transduction system"/>
    <property type="evidence" value="ECO:0007669"/>
    <property type="project" value="InterPro"/>
</dbReference>
<protein>
    <submittedName>
        <fullName evidence="8">Two component transcriptional regulator, LuxR family</fullName>
    </submittedName>
</protein>
<dbReference type="SMART" id="SM00448">
    <property type="entry name" value="REC"/>
    <property type="match status" value="1"/>
</dbReference>
<dbReference type="Pfam" id="PF00072">
    <property type="entry name" value="Response_reg"/>
    <property type="match status" value="1"/>
</dbReference>
<dbReference type="CDD" id="cd17535">
    <property type="entry name" value="REC_NarL-like"/>
    <property type="match status" value="1"/>
</dbReference>
<dbReference type="InterPro" id="IPR016032">
    <property type="entry name" value="Sig_transdc_resp-reg_C-effctor"/>
</dbReference>
<dbReference type="InterPro" id="IPR039420">
    <property type="entry name" value="WalR-like"/>
</dbReference>
<evidence type="ECO:0000313" key="8">
    <source>
        <dbReference type="EMBL" id="ACZ00079.1"/>
    </source>
</evidence>
<feature type="domain" description="Response regulatory" evidence="7">
    <location>
        <begin position="6"/>
        <end position="122"/>
    </location>
</feature>
<evidence type="ECO:0000259" key="6">
    <source>
        <dbReference type="PROSITE" id="PS50043"/>
    </source>
</evidence>
<gene>
    <name evidence="8" type="ordered locus">Tcur_4551</name>
</gene>
<dbReference type="EMBL" id="CP001738">
    <property type="protein sequence ID" value="ACZ00079.1"/>
    <property type="molecule type" value="Genomic_DNA"/>
</dbReference>
<dbReference type="SUPFAM" id="SSF52172">
    <property type="entry name" value="CheY-like"/>
    <property type="match status" value="1"/>
</dbReference>
<sequence>MPRVIRALLADDEPIVRVGVNAILGSDEGIEVVAEAADGAQAVEQARRVRPDVALLDVRMPGLDGLAAASEIRRIVPETAVIILTTFGESSYIQRALTGGASGFLLKTSGPRELISAVRAVAGGAAYLSPWVAKYVISQMPNDRISRAARARERVARLTGRERDVLGLLGQGLSNAEIAARLHLVEGTVKGYVSTILQRLNVENRVQAAILAYEAGLVER</sequence>
<accession>D1A593</accession>
<dbReference type="InterPro" id="IPR000792">
    <property type="entry name" value="Tscrpt_reg_LuxR_C"/>
</dbReference>
<name>D1A593_THECD</name>
<keyword evidence="1 5" id="KW-0597">Phosphoprotein</keyword>
<dbReference type="GO" id="GO:0003677">
    <property type="term" value="F:DNA binding"/>
    <property type="evidence" value="ECO:0007669"/>
    <property type="project" value="UniProtKB-KW"/>
</dbReference>
<organism evidence="8 9">
    <name type="scientific">Thermomonospora curvata (strain ATCC 19995 / DSM 43183 / JCM 3096 / KCTC 9072 / NBRC 15933 / NCIMB 10081 / Henssen B9)</name>
    <dbReference type="NCBI Taxonomy" id="471852"/>
    <lineage>
        <taxon>Bacteria</taxon>
        <taxon>Bacillati</taxon>
        <taxon>Actinomycetota</taxon>
        <taxon>Actinomycetes</taxon>
        <taxon>Streptosporangiales</taxon>
        <taxon>Thermomonosporaceae</taxon>
        <taxon>Thermomonospora</taxon>
    </lineage>
</organism>
<dbReference type="PANTHER" id="PTHR43214">
    <property type="entry name" value="TWO-COMPONENT RESPONSE REGULATOR"/>
    <property type="match status" value="1"/>
</dbReference>
<dbReference type="Pfam" id="PF00196">
    <property type="entry name" value="GerE"/>
    <property type="match status" value="1"/>
</dbReference>
<evidence type="ECO:0000256" key="1">
    <source>
        <dbReference type="ARBA" id="ARBA00022553"/>
    </source>
</evidence>
<dbReference type="CDD" id="cd06170">
    <property type="entry name" value="LuxR_C_like"/>
    <property type="match status" value="1"/>
</dbReference>
<dbReference type="SMART" id="SM00421">
    <property type="entry name" value="HTH_LUXR"/>
    <property type="match status" value="1"/>
</dbReference>
<keyword evidence="4" id="KW-0804">Transcription</keyword>
<dbReference type="PRINTS" id="PR00038">
    <property type="entry name" value="HTHLUXR"/>
</dbReference>
<dbReference type="PANTHER" id="PTHR43214:SF24">
    <property type="entry name" value="TRANSCRIPTIONAL REGULATORY PROTEIN NARL-RELATED"/>
    <property type="match status" value="1"/>
</dbReference>
<evidence type="ECO:0000259" key="7">
    <source>
        <dbReference type="PROSITE" id="PS50110"/>
    </source>
</evidence>
<dbReference type="eggNOG" id="COG2197">
    <property type="taxonomic scope" value="Bacteria"/>
</dbReference>
<evidence type="ECO:0000256" key="2">
    <source>
        <dbReference type="ARBA" id="ARBA00023015"/>
    </source>
</evidence>
<evidence type="ECO:0000256" key="4">
    <source>
        <dbReference type="ARBA" id="ARBA00023163"/>
    </source>
</evidence>
<dbReference type="HOGENOM" id="CLU_000445_90_10_11"/>
<feature type="modified residue" description="4-aspartylphosphate" evidence="5">
    <location>
        <position position="57"/>
    </location>
</feature>
<evidence type="ECO:0000256" key="5">
    <source>
        <dbReference type="PROSITE-ProRule" id="PRU00169"/>
    </source>
</evidence>
<keyword evidence="3" id="KW-0238">DNA-binding</keyword>
<dbReference type="InterPro" id="IPR058245">
    <property type="entry name" value="NreC/VraR/RcsB-like_REC"/>
</dbReference>
<dbReference type="InterPro" id="IPR001789">
    <property type="entry name" value="Sig_transdc_resp-reg_receiver"/>
</dbReference>
<keyword evidence="2" id="KW-0805">Transcription regulation</keyword>